<dbReference type="PANTHER" id="PTHR10974:SF39">
    <property type="entry name" value="E2F TRANSCRIPTION FACTOR CC-MB DOMAIN-CONTAINING PROTEIN"/>
    <property type="match status" value="1"/>
</dbReference>
<reference evidence="1 2" key="1">
    <citation type="submission" date="2022-05" db="EMBL/GenBank/DDBJ databases">
        <authorList>
            <consortium name="Genoscope - CEA"/>
            <person name="William W."/>
        </authorList>
    </citation>
    <scope>NUCLEOTIDE SEQUENCE [LARGE SCALE GENOMIC DNA]</scope>
</reference>
<organism evidence="1 2">
    <name type="scientific">Porites lobata</name>
    <dbReference type="NCBI Taxonomy" id="104759"/>
    <lineage>
        <taxon>Eukaryota</taxon>
        <taxon>Metazoa</taxon>
        <taxon>Cnidaria</taxon>
        <taxon>Anthozoa</taxon>
        <taxon>Hexacorallia</taxon>
        <taxon>Scleractinia</taxon>
        <taxon>Fungiina</taxon>
        <taxon>Poritidae</taxon>
        <taxon>Porites</taxon>
    </lineage>
</organism>
<protein>
    <submittedName>
        <fullName evidence="1">Uncharacterized protein</fullName>
    </submittedName>
</protein>
<keyword evidence="2" id="KW-1185">Reference proteome</keyword>
<dbReference type="PANTHER" id="PTHR10974">
    <property type="entry name" value="FI08016P-RELATED"/>
    <property type="match status" value="1"/>
</dbReference>
<dbReference type="Proteomes" id="UP001159405">
    <property type="component" value="Unassembled WGS sequence"/>
</dbReference>
<evidence type="ECO:0000313" key="1">
    <source>
        <dbReference type="EMBL" id="CAH3162708.1"/>
    </source>
</evidence>
<dbReference type="EMBL" id="CALNXK010000124">
    <property type="protein sequence ID" value="CAH3162708.1"/>
    <property type="molecule type" value="Genomic_DNA"/>
</dbReference>
<dbReference type="InterPro" id="IPR004245">
    <property type="entry name" value="DUF229"/>
</dbReference>
<dbReference type="Pfam" id="PF02995">
    <property type="entry name" value="DUF229"/>
    <property type="match status" value="1"/>
</dbReference>
<accession>A0ABN8QIL0</accession>
<proteinExistence type="predicted"/>
<sequence>MLFMIIPHKVAQRLGKDRLNALIENQKRLVTVSDLHYTITSVAELTESGAAVSQASGLLRPVSATRTCADIQGLHSEVTCRCEGWRKFLSANSVDVLWLAEFAVGHINNLVQKQYLDGKSESKNSSGYGNCARFVGKAIERPRQEIASKYYITTMILVVEPAYGVKSKERFEVQLRHSSVREHIITFIKYTRLSFYSKYANCADRGRGVDVKLCACATPRRGSHQLSVEKLIRSRHFVDYGLKSCTRSLDSKCLLVTIRSLKKYVVFKRQTRLMSIVVANVCKDISMKVKFGGIHRKTKFSQTLPLSLVFKPRTIYHVLSVLNEWRYGFFRPAFMHWPISQTAGGDFSRRKRDILEFT</sequence>
<evidence type="ECO:0000313" key="2">
    <source>
        <dbReference type="Proteomes" id="UP001159405"/>
    </source>
</evidence>
<name>A0ABN8QIL0_9CNID</name>
<comment type="caution">
    <text evidence="1">The sequence shown here is derived from an EMBL/GenBank/DDBJ whole genome shotgun (WGS) entry which is preliminary data.</text>
</comment>
<gene>
    <name evidence="1" type="ORF">PLOB_00005553</name>
</gene>